<proteinExistence type="predicted"/>
<dbReference type="Proteomes" id="UP000007472">
    <property type="component" value="Chromosome"/>
</dbReference>
<accession>A0A654KIF7</accession>
<name>A0A654KIF7_TAYEM</name>
<gene>
    <name evidence="1" type="ordered locus">TEQUI_1275</name>
</gene>
<evidence type="ECO:0000313" key="2">
    <source>
        <dbReference type="Proteomes" id="UP000007472"/>
    </source>
</evidence>
<organism evidence="1 2">
    <name type="scientific">Taylorella equigenitalis (strain MCE9)</name>
    <dbReference type="NCBI Taxonomy" id="937774"/>
    <lineage>
        <taxon>Bacteria</taxon>
        <taxon>Pseudomonadati</taxon>
        <taxon>Pseudomonadota</taxon>
        <taxon>Betaproteobacteria</taxon>
        <taxon>Burkholderiales</taxon>
        <taxon>Alcaligenaceae</taxon>
        <taxon>Taylorella</taxon>
    </lineage>
</organism>
<dbReference type="KEGG" id="teq:TEQUI_1275"/>
<reference evidence="1 2" key="1">
    <citation type="journal article" date="2011" name="J. Bacteriol.">
        <title>Genome sequence of Taylorella equigenitalis MCE9, the causative agent of contagious equine metritis.</title>
        <authorList>
            <person name="Hebert L."/>
            <person name="Moumen B."/>
            <person name="Duquesne F."/>
            <person name="Breuil M.F."/>
            <person name="Laugier C."/>
            <person name="Batto J.M."/>
            <person name="Renault P."/>
            <person name="Petry S."/>
        </authorList>
    </citation>
    <scope>NUCLEOTIDE SEQUENCE [LARGE SCALE GENOMIC DNA]</scope>
    <source>
        <strain evidence="1 2">MCE9</strain>
    </source>
</reference>
<dbReference type="EMBL" id="CP002456">
    <property type="protein sequence ID" value="ADU92195.1"/>
    <property type="molecule type" value="Genomic_DNA"/>
</dbReference>
<evidence type="ECO:0008006" key="3">
    <source>
        <dbReference type="Google" id="ProtNLM"/>
    </source>
</evidence>
<protein>
    <recommendedName>
        <fullName evidence="3">Esterase</fullName>
    </recommendedName>
</protein>
<sequence>MFPSKQLLSTPDDLEQPSQLFILGFPDLENLRMMEVVSNAYREVFPQAQMFGIGIPSEEVITETSKIEEFVRNHKVNLIETIRHIQKDTNTDAQFTALVGSGPIGSVNLSLLGLSSPIAGRVITFNSYLPIESVGNNISLDYTAHLIYTETECEFGRERIESDFKFIKDLGADITLDLLGGHEDPIDTSINRLKTCIPLKIINQINQ</sequence>
<dbReference type="AlphaFoldDB" id="A0A654KIF7"/>
<evidence type="ECO:0000313" key="1">
    <source>
        <dbReference type="EMBL" id="ADU92195.1"/>
    </source>
</evidence>